<evidence type="ECO:0000256" key="6">
    <source>
        <dbReference type="ARBA" id="ARBA00022475"/>
    </source>
</evidence>
<dbReference type="PANTHER" id="PTHR36122:SF2">
    <property type="entry name" value="NICOTINAMIDE RIBOSIDE TRANSPORTER PNUC"/>
    <property type="match status" value="1"/>
</dbReference>
<evidence type="ECO:0000256" key="8">
    <source>
        <dbReference type="ARBA" id="ARBA00022989"/>
    </source>
</evidence>
<dbReference type="GO" id="GO:0005886">
    <property type="term" value="C:plasma membrane"/>
    <property type="evidence" value="ECO:0007669"/>
    <property type="project" value="UniProtKB-SubCell"/>
</dbReference>
<dbReference type="AlphaFoldDB" id="A0A148KMR4"/>
<keyword evidence="9 10" id="KW-0472">Membrane</keyword>
<keyword evidence="8 10" id="KW-1133">Transmembrane helix</keyword>
<dbReference type="Proteomes" id="UP000070299">
    <property type="component" value="Unassembled WGS sequence"/>
</dbReference>
<dbReference type="NCBIfam" id="TIGR01528">
    <property type="entry name" value="NMN_trans_PnuC"/>
    <property type="match status" value="1"/>
</dbReference>
<protein>
    <recommendedName>
        <fullName evidence="4">Nicotinamide riboside transporter PnuC</fullName>
    </recommendedName>
</protein>
<dbReference type="RefSeq" id="WP_068378745.1">
    <property type="nucleotide sequence ID" value="NZ_LSNE01000009.1"/>
</dbReference>
<feature type="transmembrane region" description="Helical" evidence="10">
    <location>
        <begin position="151"/>
        <end position="166"/>
    </location>
</feature>
<keyword evidence="7 10" id="KW-0812">Transmembrane</keyword>
<dbReference type="PANTHER" id="PTHR36122">
    <property type="entry name" value="NICOTINAMIDE RIBOSIDE TRANSPORTER PNUC"/>
    <property type="match status" value="1"/>
</dbReference>
<evidence type="ECO:0000256" key="3">
    <source>
        <dbReference type="ARBA" id="ARBA00006669"/>
    </source>
</evidence>
<dbReference type="STRING" id="1799789.AX660_18765"/>
<keyword evidence="6" id="KW-1003">Cell membrane</keyword>
<evidence type="ECO:0000256" key="5">
    <source>
        <dbReference type="ARBA" id="ARBA00022448"/>
    </source>
</evidence>
<name>A0A148KMR4_9ALTE</name>
<evidence type="ECO:0000256" key="1">
    <source>
        <dbReference type="ARBA" id="ARBA00002672"/>
    </source>
</evidence>
<dbReference type="EMBL" id="LSNE01000009">
    <property type="protein sequence ID" value="KXI27606.1"/>
    <property type="molecule type" value="Genomic_DNA"/>
</dbReference>
<evidence type="ECO:0000256" key="10">
    <source>
        <dbReference type="SAM" id="Phobius"/>
    </source>
</evidence>
<comment type="caution">
    <text evidence="11">The sequence shown here is derived from an EMBL/GenBank/DDBJ whole genome shotgun (WGS) entry which is preliminary data.</text>
</comment>
<evidence type="ECO:0000256" key="2">
    <source>
        <dbReference type="ARBA" id="ARBA00004651"/>
    </source>
</evidence>
<keyword evidence="12" id="KW-1185">Reference proteome</keyword>
<evidence type="ECO:0000313" key="11">
    <source>
        <dbReference type="EMBL" id="KXI27606.1"/>
    </source>
</evidence>
<gene>
    <name evidence="11" type="ORF">AX660_18765</name>
</gene>
<reference evidence="12" key="1">
    <citation type="submission" date="2016-02" db="EMBL/GenBank/DDBJ databases">
        <authorList>
            <person name="Schultz-Johansen M."/>
            <person name="Glaring M.A."/>
            <person name="Bech P.K."/>
            <person name="Stougaard P."/>
        </authorList>
    </citation>
    <scope>NUCLEOTIDE SEQUENCE [LARGE SCALE GENOMIC DNA]</scope>
    <source>
        <strain evidence="12">S66</strain>
    </source>
</reference>
<dbReference type="GO" id="GO:0034257">
    <property type="term" value="F:nicotinamide riboside transmembrane transporter activity"/>
    <property type="evidence" value="ECO:0007669"/>
    <property type="project" value="InterPro"/>
</dbReference>
<feature type="transmembrane region" description="Helical" evidence="10">
    <location>
        <begin position="15"/>
        <end position="32"/>
    </location>
</feature>
<evidence type="ECO:0000256" key="9">
    <source>
        <dbReference type="ARBA" id="ARBA00023136"/>
    </source>
</evidence>
<comment type="similarity">
    <text evidence="3">Belongs to the nicotinamide ribonucleoside (NR) uptake permease (TC 4.B.1) family.</text>
</comment>
<sequence length="205" mass="23409">MQELLHQLLSQLSEQSYLELVAVVLALAYVWLAAKQNSWCWPCALVSTSIYTYLFWEVTLPFHVLLNAYYIVMAIYGWRQWQGPASRAAQVSSWRGKQHVMCIVLLVVGSLLLTKGASSVFDDKHLYLDAFITVFSVFTTVLVAHKVRENWLYWIVIDAASAYLFFVKDLVLTSVLFVLYTCFALYAYIQWGKEQPATTLAAVES</sequence>
<feature type="transmembrane region" description="Helical" evidence="10">
    <location>
        <begin position="39"/>
        <end position="56"/>
    </location>
</feature>
<evidence type="ECO:0000256" key="4">
    <source>
        <dbReference type="ARBA" id="ARBA00017522"/>
    </source>
</evidence>
<accession>A0A148KMR4</accession>
<dbReference type="Pfam" id="PF04973">
    <property type="entry name" value="NMN_transporter"/>
    <property type="match status" value="1"/>
</dbReference>
<comment type="subcellular location">
    <subcellularLocation>
        <location evidence="2">Cell membrane</location>
        <topology evidence="2">Multi-pass membrane protein</topology>
    </subcellularLocation>
</comment>
<evidence type="ECO:0000313" key="12">
    <source>
        <dbReference type="Proteomes" id="UP000070299"/>
    </source>
</evidence>
<comment type="function">
    <text evidence="1">Required for nicotinamide riboside transport across the inner membrane.</text>
</comment>
<feature type="transmembrane region" description="Helical" evidence="10">
    <location>
        <begin position="172"/>
        <end position="189"/>
    </location>
</feature>
<feature type="transmembrane region" description="Helical" evidence="10">
    <location>
        <begin position="126"/>
        <end position="144"/>
    </location>
</feature>
<keyword evidence="5" id="KW-0813">Transport</keyword>
<dbReference type="InterPro" id="IPR006419">
    <property type="entry name" value="NMN_transpt_PnuC"/>
</dbReference>
<proteinExistence type="inferred from homology"/>
<organism evidence="11 12">
    <name type="scientific">Paraglaciecola hydrolytica</name>
    <dbReference type="NCBI Taxonomy" id="1799789"/>
    <lineage>
        <taxon>Bacteria</taxon>
        <taxon>Pseudomonadati</taxon>
        <taxon>Pseudomonadota</taxon>
        <taxon>Gammaproteobacteria</taxon>
        <taxon>Alteromonadales</taxon>
        <taxon>Alteromonadaceae</taxon>
        <taxon>Paraglaciecola</taxon>
    </lineage>
</organism>
<evidence type="ECO:0000256" key="7">
    <source>
        <dbReference type="ARBA" id="ARBA00022692"/>
    </source>
</evidence>
<feature type="transmembrane region" description="Helical" evidence="10">
    <location>
        <begin position="100"/>
        <end position="120"/>
    </location>
</feature>
<feature type="transmembrane region" description="Helical" evidence="10">
    <location>
        <begin position="62"/>
        <end position="79"/>
    </location>
</feature>